<dbReference type="PIRSF" id="PIRSF001549">
    <property type="entry name" value="His-tRNA_synth"/>
    <property type="match status" value="1"/>
</dbReference>
<dbReference type="HAMAP" id="MF_00125">
    <property type="entry name" value="HisZ"/>
    <property type="match status" value="1"/>
</dbReference>
<dbReference type="GO" id="GO:0016757">
    <property type="term" value="F:glycosyltransferase activity"/>
    <property type="evidence" value="ECO:0007669"/>
    <property type="project" value="UniProtKB-KW"/>
</dbReference>
<dbReference type="SUPFAM" id="SSF55681">
    <property type="entry name" value="Class II aaRS and biotin synthetases"/>
    <property type="match status" value="1"/>
</dbReference>
<evidence type="ECO:0000259" key="9">
    <source>
        <dbReference type="Pfam" id="PF13393"/>
    </source>
</evidence>
<dbReference type="NCBIfam" id="TIGR00443">
    <property type="entry name" value="hisZ_biosyn_reg"/>
    <property type="match status" value="1"/>
</dbReference>
<evidence type="ECO:0000256" key="8">
    <source>
        <dbReference type="PIRSR" id="PIRSR001549-1"/>
    </source>
</evidence>
<evidence type="ECO:0000256" key="1">
    <source>
        <dbReference type="ARBA" id="ARBA00004496"/>
    </source>
</evidence>
<reference evidence="10 11" key="1">
    <citation type="submission" date="2018-11" db="EMBL/GenBank/DDBJ databases">
        <title>The draft genome sequence of Amphritea balenae JAMM 1525T.</title>
        <authorList>
            <person name="Fang Z."/>
            <person name="Zhang Y."/>
            <person name="Han X."/>
        </authorList>
    </citation>
    <scope>NUCLEOTIDE SEQUENCE [LARGE SCALE GENOMIC DNA]</scope>
    <source>
        <strain evidence="10 11">JAMM 1525</strain>
    </source>
</reference>
<dbReference type="GO" id="GO:0000105">
    <property type="term" value="P:L-histidine biosynthetic process"/>
    <property type="evidence" value="ECO:0007669"/>
    <property type="project" value="UniProtKB-UniRule"/>
</dbReference>
<evidence type="ECO:0000256" key="2">
    <source>
        <dbReference type="ARBA" id="ARBA00004667"/>
    </source>
</evidence>
<proteinExistence type="inferred from homology"/>
<evidence type="ECO:0000313" key="11">
    <source>
        <dbReference type="Proteomes" id="UP000267535"/>
    </source>
</evidence>
<evidence type="ECO:0000313" key="10">
    <source>
        <dbReference type="EMBL" id="RRC99761.1"/>
    </source>
</evidence>
<dbReference type="UniPathway" id="UPA00031">
    <property type="reaction ID" value="UER00006"/>
</dbReference>
<name>A0A3P1SRF7_9GAMM</name>
<keyword evidence="10" id="KW-0808">Transferase</keyword>
<comment type="caution">
    <text evidence="10">The sequence shown here is derived from an EMBL/GenBank/DDBJ whole genome shotgun (WGS) entry which is preliminary data.</text>
</comment>
<keyword evidence="11" id="KW-1185">Reference proteome</keyword>
<dbReference type="NCBIfam" id="NF008935">
    <property type="entry name" value="PRK12292.1-1"/>
    <property type="match status" value="1"/>
</dbReference>
<dbReference type="AlphaFoldDB" id="A0A3P1SRF7"/>
<comment type="subunit">
    <text evidence="7">Heteromultimer composed of HisG and HisZ subunits.</text>
</comment>
<evidence type="ECO:0000256" key="7">
    <source>
        <dbReference type="HAMAP-Rule" id="MF_00125"/>
    </source>
</evidence>
<dbReference type="Proteomes" id="UP000267535">
    <property type="component" value="Unassembled WGS sequence"/>
</dbReference>
<dbReference type="RefSeq" id="WP_124925951.1">
    <property type="nucleotide sequence ID" value="NZ_BMOH01000006.1"/>
</dbReference>
<dbReference type="EMBL" id="RQXV01000004">
    <property type="protein sequence ID" value="RRC99761.1"/>
    <property type="molecule type" value="Genomic_DNA"/>
</dbReference>
<sequence length="394" mass="43582">MTLAERWLLPDGVKEVLPPQALQVEAARRRLLDLYDSWGYELVMTPLIENLDSLLVGVGRDLELNTFKVTDQLTGRMLGVRADITQQVARIDANHLTSNGPVRFCYCSTVLHTLPANPLASRNPLQVGAELFGHSGVASDAEIISLMVETLDAMQVNQELSLDLGHVGIYRGLMAEAKLTDNQEAEYFELLQRKDLPEIGRFLRESDLSDEVKAHLTLLPTLHGGREVLAQARSSFTAQDTSIIEALDYLDALADQISQRYPQLDLYFDLSELRGYNYHTGIVFAAYVPRFGQAVAKGGRYDEVGRDFGRARPATGFSADLKTLVELSLLADKSGQKVILAPGFGDSAVQEAVTKLRAQGERVVQLLDDSVVEDAQQFTHQLVQQDGTWVLKSL</sequence>
<feature type="binding site" evidence="8">
    <location>
        <position position="274"/>
    </location>
    <ligand>
        <name>L-histidine</name>
        <dbReference type="ChEBI" id="CHEBI:57595"/>
    </ligand>
</feature>
<evidence type="ECO:0000256" key="5">
    <source>
        <dbReference type="ARBA" id="ARBA00022490"/>
    </source>
</evidence>
<feature type="binding site" evidence="8">
    <location>
        <position position="130"/>
    </location>
    <ligand>
        <name>L-histidine</name>
        <dbReference type="ChEBI" id="CHEBI:57595"/>
    </ligand>
</feature>
<gene>
    <name evidence="7" type="primary">hisZ</name>
    <name evidence="10" type="ORF">EHS89_09755</name>
</gene>
<feature type="binding site" evidence="8">
    <location>
        <begin position="83"/>
        <end position="85"/>
    </location>
    <ligand>
        <name>L-histidine</name>
        <dbReference type="ChEBI" id="CHEBI:57595"/>
    </ligand>
</feature>
<comment type="subcellular location">
    <subcellularLocation>
        <location evidence="1 7">Cytoplasm</location>
    </subcellularLocation>
</comment>
<organism evidence="10 11">
    <name type="scientific">Amphritea balenae</name>
    <dbReference type="NCBI Taxonomy" id="452629"/>
    <lineage>
        <taxon>Bacteria</taxon>
        <taxon>Pseudomonadati</taxon>
        <taxon>Pseudomonadota</taxon>
        <taxon>Gammaproteobacteria</taxon>
        <taxon>Oceanospirillales</taxon>
        <taxon>Oceanospirillaceae</taxon>
        <taxon>Amphritea</taxon>
    </lineage>
</organism>
<dbReference type="OrthoDB" id="9769617at2"/>
<dbReference type="CDD" id="cd00773">
    <property type="entry name" value="HisRS-like_core"/>
    <property type="match status" value="1"/>
</dbReference>
<evidence type="ECO:0000256" key="3">
    <source>
        <dbReference type="ARBA" id="ARBA00005539"/>
    </source>
</evidence>
<dbReference type="GO" id="GO:0005737">
    <property type="term" value="C:cytoplasm"/>
    <property type="evidence" value="ECO:0007669"/>
    <property type="project" value="UniProtKB-SubCell"/>
</dbReference>
<evidence type="ECO:0000256" key="4">
    <source>
        <dbReference type="ARBA" id="ARBA00020397"/>
    </source>
</evidence>
<dbReference type="PANTHER" id="PTHR11476:SF7">
    <property type="entry name" value="HISTIDINE--TRNA LIGASE"/>
    <property type="match status" value="1"/>
</dbReference>
<dbReference type="Gene3D" id="3.30.930.10">
    <property type="entry name" value="Bira Bifunctional Protein, Domain 2"/>
    <property type="match status" value="1"/>
</dbReference>
<dbReference type="InterPro" id="IPR045864">
    <property type="entry name" value="aa-tRNA-synth_II/BPL/LPL"/>
</dbReference>
<dbReference type="InterPro" id="IPR004516">
    <property type="entry name" value="HisRS/HisZ"/>
</dbReference>
<dbReference type="Pfam" id="PF13393">
    <property type="entry name" value="tRNA-synt_His"/>
    <property type="match status" value="1"/>
</dbReference>
<comment type="similarity">
    <text evidence="3 7">Belongs to the class-II aminoacyl-tRNA synthetase family. HisZ subfamily.</text>
</comment>
<evidence type="ECO:0000256" key="6">
    <source>
        <dbReference type="ARBA" id="ARBA00025246"/>
    </source>
</evidence>
<keyword evidence="7" id="KW-0368">Histidine biosynthesis</keyword>
<accession>A0A3P1SRF7</accession>
<comment type="pathway">
    <text evidence="2 7">Amino-acid biosynthesis; L-histidine biosynthesis; L-histidine from 5-phospho-alpha-D-ribose 1-diphosphate: step 1/9.</text>
</comment>
<keyword evidence="10" id="KW-0328">Glycosyltransferase</keyword>
<keyword evidence="7" id="KW-0028">Amino-acid biosynthesis</keyword>
<dbReference type="InterPro" id="IPR004517">
    <property type="entry name" value="HisZ"/>
</dbReference>
<dbReference type="NCBIfam" id="NF009086">
    <property type="entry name" value="PRK12421.1"/>
    <property type="match status" value="1"/>
</dbReference>
<comment type="function">
    <text evidence="6 7">Required for the first step of histidine biosynthesis. May allow the feedback regulation of ATP phosphoribosyltransferase activity by histidine.</text>
</comment>
<keyword evidence="5 7" id="KW-0963">Cytoplasm</keyword>
<dbReference type="InterPro" id="IPR041715">
    <property type="entry name" value="HisRS-like_core"/>
</dbReference>
<feature type="domain" description="Class II Histidinyl-tRNA synthetase (HisRS)-like catalytic core" evidence="9">
    <location>
        <begin position="12"/>
        <end position="324"/>
    </location>
</feature>
<dbReference type="PANTHER" id="PTHR11476">
    <property type="entry name" value="HISTIDYL-TRNA SYNTHETASE"/>
    <property type="match status" value="1"/>
</dbReference>
<feature type="binding site" evidence="8">
    <location>
        <position position="126"/>
    </location>
    <ligand>
        <name>L-histidine</name>
        <dbReference type="ChEBI" id="CHEBI:57595"/>
    </ligand>
</feature>
<protein>
    <recommendedName>
        <fullName evidence="4 7">ATP phosphoribosyltransferase regulatory subunit</fullName>
    </recommendedName>
</protein>
<comment type="miscellaneous">
    <text evidence="7">This function is generally fulfilled by the C-terminal part of HisG, which is missing in some bacteria such as this one.</text>
</comment>